<dbReference type="GO" id="GO:0003677">
    <property type="term" value="F:DNA binding"/>
    <property type="evidence" value="ECO:0007669"/>
    <property type="project" value="UniProtKB-UniRule"/>
</dbReference>
<feature type="domain" description="HTH tetR-type" evidence="3">
    <location>
        <begin position="6"/>
        <end position="66"/>
    </location>
</feature>
<protein>
    <recommendedName>
        <fullName evidence="3">HTH tetR-type domain-containing protein</fullName>
    </recommendedName>
</protein>
<keyword evidence="1 2" id="KW-0238">DNA-binding</keyword>
<evidence type="ECO:0000256" key="2">
    <source>
        <dbReference type="PROSITE-ProRule" id="PRU00335"/>
    </source>
</evidence>
<organism evidence="4 5">
    <name type="scientific">Spirosoma montaniterrae</name>
    <dbReference type="NCBI Taxonomy" id="1178516"/>
    <lineage>
        <taxon>Bacteria</taxon>
        <taxon>Pseudomonadati</taxon>
        <taxon>Bacteroidota</taxon>
        <taxon>Cytophagia</taxon>
        <taxon>Cytophagales</taxon>
        <taxon>Cytophagaceae</taxon>
        <taxon>Spirosoma</taxon>
    </lineage>
</organism>
<evidence type="ECO:0000313" key="4">
    <source>
        <dbReference type="EMBL" id="AQG78739.1"/>
    </source>
</evidence>
<gene>
    <name evidence="4" type="ORF">AWR27_04980</name>
</gene>
<dbReference type="KEGG" id="smon:AWR27_04980"/>
<keyword evidence="5" id="KW-1185">Reference proteome</keyword>
<dbReference type="EMBL" id="CP014263">
    <property type="protein sequence ID" value="AQG78739.1"/>
    <property type="molecule type" value="Genomic_DNA"/>
</dbReference>
<accession>A0A1P9WTN3</accession>
<dbReference type="PROSITE" id="PS50977">
    <property type="entry name" value="HTH_TETR_2"/>
    <property type="match status" value="1"/>
</dbReference>
<dbReference type="InterPro" id="IPR001647">
    <property type="entry name" value="HTH_TetR"/>
</dbReference>
<dbReference type="InterPro" id="IPR009057">
    <property type="entry name" value="Homeodomain-like_sf"/>
</dbReference>
<name>A0A1P9WTN3_9BACT</name>
<evidence type="ECO:0000256" key="1">
    <source>
        <dbReference type="ARBA" id="ARBA00023125"/>
    </source>
</evidence>
<proteinExistence type="predicted"/>
<feature type="DNA-binding region" description="H-T-H motif" evidence="2">
    <location>
        <begin position="29"/>
        <end position="48"/>
    </location>
</feature>
<dbReference type="OrthoDB" id="836882at2"/>
<dbReference type="SUPFAM" id="SSF46689">
    <property type="entry name" value="Homeodomain-like"/>
    <property type="match status" value="1"/>
</dbReference>
<evidence type="ECO:0000313" key="5">
    <source>
        <dbReference type="Proteomes" id="UP000187941"/>
    </source>
</evidence>
<dbReference type="STRING" id="1178516.AWR27_04980"/>
<reference evidence="4 5" key="1">
    <citation type="submission" date="2016-01" db="EMBL/GenBank/DDBJ databases">
        <authorList>
            <person name="Oliw E.H."/>
        </authorList>
    </citation>
    <scope>NUCLEOTIDE SEQUENCE [LARGE SCALE GENOMIC DNA]</scope>
    <source>
        <strain evidence="4 5">DY10</strain>
    </source>
</reference>
<dbReference type="AlphaFoldDB" id="A0A1P9WTN3"/>
<dbReference type="Gene3D" id="1.10.357.10">
    <property type="entry name" value="Tetracycline Repressor, domain 2"/>
    <property type="match status" value="1"/>
</dbReference>
<dbReference type="Pfam" id="PF00440">
    <property type="entry name" value="TetR_N"/>
    <property type="match status" value="1"/>
</dbReference>
<dbReference type="RefSeq" id="WP_077130181.1">
    <property type="nucleotide sequence ID" value="NZ_CP014263.1"/>
</dbReference>
<evidence type="ECO:0000259" key="3">
    <source>
        <dbReference type="PROSITE" id="PS50977"/>
    </source>
</evidence>
<dbReference type="Proteomes" id="UP000187941">
    <property type="component" value="Chromosome"/>
</dbReference>
<sequence>MQRGREKTEQRLLEAVGQIITNDGLDQVRINRVASRAGVNKILIYRYFGGLSGLIETYYSINKPVVSAPAIDVERLKDAPLTDFFEACYGFMIDEFRLLRNNVHAQQFIKANLLSNNCLHNTLAGEKEKKLQAMVDDLAKIIELDNGRPFAAILMSGMTMLTLMAQQKRTILGIDLASEEGWQQIEVSLGRLFHGAYLYTKERLEADSAEKSV</sequence>